<feature type="compositionally biased region" description="Basic and acidic residues" evidence="14">
    <location>
        <begin position="81"/>
        <end position="100"/>
    </location>
</feature>
<evidence type="ECO:0000256" key="3">
    <source>
        <dbReference type="ARBA" id="ARBA00004399"/>
    </source>
</evidence>
<evidence type="ECO:0000256" key="13">
    <source>
        <dbReference type="SAM" id="Coils"/>
    </source>
</evidence>
<evidence type="ECO:0000256" key="10">
    <source>
        <dbReference type="ARBA" id="ARBA00064380"/>
    </source>
</evidence>
<dbReference type="GO" id="GO:0030137">
    <property type="term" value="C:COPI-coated vesicle"/>
    <property type="evidence" value="ECO:0007669"/>
    <property type="project" value="UniProtKB-SubCell"/>
</dbReference>
<evidence type="ECO:0000256" key="7">
    <source>
        <dbReference type="ARBA" id="ARBA00023228"/>
    </source>
</evidence>
<dbReference type="GO" id="GO:0005768">
    <property type="term" value="C:endosome"/>
    <property type="evidence" value="ECO:0007669"/>
    <property type="project" value="UniProtKB-SubCell"/>
</dbReference>
<dbReference type="GO" id="GO:0005764">
    <property type="term" value="C:lysosome"/>
    <property type="evidence" value="ECO:0007669"/>
    <property type="project" value="UniProtKB-SubCell"/>
</dbReference>
<dbReference type="FunFam" id="1.10.287.3240:FF:000005">
    <property type="entry name" value="coiled-coil domain-containing protein 115"/>
    <property type="match status" value="1"/>
</dbReference>
<dbReference type="Gene3D" id="1.10.287.3240">
    <property type="match status" value="1"/>
</dbReference>
<comment type="subcellular location">
    <subcellularLocation>
        <location evidence="9">Cytoplasmic vesicle</location>
        <location evidence="9">COPI-coated vesicle</location>
    </subcellularLocation>
    <subcellularLocation>
        <location evidence="3">Endoplasmic reticulum-Golgi intermediate compartment</location>
    </subcellularLocation>
    <subcellularLocation>
        <location evidence="1">Endosome</location>
    </subcellularLocation>
    <subcellularLocation>
        <location evidence="2">Lysosome</location>
    </subcellularLocation>
</comment>
<dbReference type="AlphaFoldDB" id="V9LCT6"/>
<evidence type="ECO:0000256" key="8">
    <source>
        <dbReference type="ARBA" id="ARBA00023329"/>
    </source>
</evidence>
<dbReference type="PANTHER" id="PTHR31996">
    <property type="entry name" value="COILED-COIL DOMAIN-CONTAINING PROTEIN 115"/>
    <property type="match status" value="1"/>
</dbReference>
<dbReference type="PANTHER" id="PTHR31996:SF2">
    <property type="entry name" value="COILED-COIL DOMAIN-CONTAINING PROTEIN 115"/>
    <property type="match status" value="1"/>
</dbReference>
<evidence type="ECO:0000256" key="1">
    <source>
        <dbReference type="ARBA" id="ARBA00004177"/>
    </source>
</evidence>
<comment type="subunit">
    <text evidence="10">Accessory component of the multisubunit proton-transporting vacuolar (V)-ATPase protein pump.</text>
</comment>
<name>V9LCT6_CALMI</name>
<protein>
    <recommendedName>
        <fullName evidence="11">Vacuolar ATPase assembly protein VMA22</fullName>
    </recommendedName>
    <alternativeName>
        <fullName evidence="12">Coiled-coil domain-containing protein 115</fullName>
    </alternativeName>
</protein>
<keyword evidence="6 13" id="KW-0175">Coiled coil</keyword>
<evidence type="ECO:0000256" key="5">
    <source>
        <dbReference type="ARBA" id="ARBA00022824"/>
    </source>
</evidence>
<feature type="coiled-coil region" evidence="13">
    <location>
        <begin position="8"/>
        <end position="38"/>
    </location>
</feature>
<keyword evidence="5" id="KW-0256">Endoplasmic reticulum</keyword>
<keyword evidence="7" id="KW-0458">Lysosome</keyword>
<dbReference type="InterPro" id="IPR040357">
    <property type="entry name" value="Vma22/CCDC115"/>
</dbReference>
<keyword evidence="8" id="KW-0968">Cytoplasmic vesicle</keyword>
<evidence type="ECO:0000313" key="15">
    <source>
        <dbReference type="EMBL" id="AFP10267.1"/>
    </source>
</evidence>
<sequence length="204" mass="22963">MGEGEGVCVQLERLLLQYMDQMENLNQKQQQLNSLIEQGWFSLSKSRYAMGIKWVSSLQYGSEMVPTVRVVTRRTAEDAHSFRVERAEDGRGEERARGGEEPAAPEQVRRRKPAHGAEVDVGGSRGEVRERSGEQTDSPVGRGSPRDPLKWFGILVPQSLRLAQRDFKQVVDLAAEIASLQSSVTCTQSQYRALLHLKQQLRGR</sequence>
<keyword evidence="4" id="KW-0967">Endosome</keyword>
<evidence type="ECO:0000256" key="14">
    <source>
        <dbReference type="SAM" id="MobiDB-lite"/>
    </source>
</evidence>
<dbReference type="GO" id="GO:0005793">
    <property type="term" value="C:endoplasmic reticulum-Golgi intermediate compartment"/>
    <property type="evidence" value="ECO:0007669"/>
    <property type="project" value="UniProtKB-SubCell"/>
</dbReference>
<evidence type="ECO:0000256" key="12">
    <source>
        <dbReference type="ARBA" id="ARBA00093646"/>
    </source>
</evidence>
<proteinExistence type="evidence at transcript level"/>
<dbReference type="Pfam" id="PF21730">
    <property type="entry name" value="Vma22_CCDC115"/>
    <property type="match status" value="1"/>
</dbReference>
<dbReference type="EMBL" id="JW877750">
    <property type="protein sequence ID" value="AFP10267.1"/>
    <property type="molecule type" value="mRNA"/>
</dbReference>
<reference evidence="15" key="1">
    <citation type="journal article" date="2014" name="Nature">
        <title>Elephant shark genome provides unique insights into gnathostome evolution.</title>
        <authorList>
            <consortium name="International Elephant Shark Genome Sequencing Consortium"/>
            <person name="Venkatesh B."/>
            <person name="Lee A.P."/>
            <person name="Ravi V."/>
            <person name="Maurya A.K."/>
            <person name="Lian M.M."/>
            <person name="Swann J.B."/>
            <person name="Ohta Y."/>
            <person name="Flajnik M.F."/>
            <person name="Sutoh Y."/>
            <person name="Kasahara M."/>
            <person name="Hoon S."/>
            <person name="Gangu V."/>
            <person name="Roy S.W."/>
            <person name="Irimia M."/>
            <person name="Korzh V."/>
            <person name="Kondrychyn I."/>
            <person name="Lim Z.W."/>
            <person name="Tay B.H."/>
            <person name="Tohari S."/>
            <person name="Kong K.W."/>
            <person name="Ho S."/>
            <person name="Lorente-Galdos B."/>
            <person name="Quilez J."/>
            <person name="Marques-Bonet T."/>
            <person name="Raney B.J."/>
            <person name="Ingham P.W."/>
            <person name="Tay A."/>
            <person name="Hillier L.W."/>
            <person name="Minx P."/>
            <person name="Boehm T."/>
            <person name="Wilson R.K."/>
            <person name="Brenner S."/>
            <person name="Warren W.C."/>
        </authorList>
    </citation>
    <scope>NUCLEOTIDE SEQUENCE</scope>
    <source>
        <tissue evidence="15">Liver</tissue>
    </source>
</reference>
<evidence type="ECO:0000256" key="9">
    <source>
        <dbReference type="ARBA" id="ARBA00046287"/>
    </source>
</evidence>
<dbReference type="GO" id="GO:0070072">
    <property type="term" value="P:vacuolar proton-transporting V-type ATPase complex assembly"/>
    <property type="evidence" value="ECO:0007669"/>
    <property type="project" value="InterPro"/>
</dbReference>
<organism evidence="15">
    <name type="scientific">Callorhinchus milii</name>
    <name type="common">Ghost shark</name>
    <dbReference type="NCBI Taxonomy" id="7868"/>
    <lineage>
        <taxon>Eukaryota</taxon>
        <taxon>Metazoa</taxon>
        <taxon>Chordata</taxon>
        <taxon>Craniata</taxon>
        <taxon>Vertebrata</taxon>
        <taxon>Chondrichthyes</taxon>
        <taxon>Holocephali</taxon>
        <taxon>Chimaeriformes</taxon>
        <taxon>Callorhinchidae</taxon>
        <taxon>Callorhinchus</taxon>
    </lineage>
</organism>
<evidence type="ECO:0000256" key="11">
    <source>
        <dbReference type="ARBA" id="ARBA00093634"/>
    </source>
</evidence>
<evidence type="ECO:0000256" key="6">
    <source>
        <dbReference type="ARBA" id="ARBA00023054"/>
    </source>
</evidence>
<feature type="region of interest" description="Disordered" evidence="14">
    <location>
        <begin position="81"/>
        <end position="146"/>
    </location>
</feature>
<dbReference type="GO" id="GO:0051082">
    <property type="term" value="F:unfolded protein binding"/>
    <property type="evidence" value="ECO:0007669"/>
    <property type="project" value="TreeGrafter"/>
</dbReference>
<accession>V9LCT6</accession>
<evidence type="ECO:0000256" key="2">
    <source>
        <dbReference type="ARBA" id="ARBA00004371"/>
    </source>
</evidence>
<evidence type="ECO:0000256" key="4">
    <source>
        <dbReference type="ARBA" id="ARBA00022753"/>
    </source>
</evidence>